<protein>
    <submittedName>
        <fullName evidence="2">Uncharacterized protein</fullName>
    </submittedName>
</protein>
<reference evidence="2 3" key="1">
    <citation type="submission" date="2019-05" db="EMBL/GenBank/DDBJ databases">
        <authorList>
            <person name="Chen C."/>
        </authorList>
    </citation>
    <scope>NUCLEOTIDE SEQUENCE [LARGE SCALE GENOMIC DNA]</scope>
    <source>
        <strain evidence="2 3">HB172198</strain>
    </source>
</reference>
<dbReference type="Proteomes" id="UP000300879">
    <property type="component" value="Chromosome"/>
</dbReference>
<proteinExistence type="predicted"/>
<evidence type="ECO:0000313" key="2">
    <source>
        <dbReference type="EMBL" id="QCT02019.1"/>
    </source>
</evidence>
<evidence type="ECO:0000256" key="1">
    <source>
        <dbReference type="SAM" id="MobiDB-lite"/>
    </source>
</evidence>
<name>A0A4P8XNX7_9BACL</name>
<gene>
    <name evidence="2" type="ORF">E6C60_1303</name>
</gene>
<evidence type="ECO:0000313" key="3">
    <source>
        <dbReference type="Proteomes" id="UP000300879"/>
    </source>
</evidence>
<dbReference type="EMBL" id="CP040396">
    <property type="protein sequence ID" value="QCT02019.1"/>
    <property type="molecule type" value="Genomic_DNA"/>
</dbReference>
<keyword evidence="3" id="KW-1185">Reference proteome</keyword>
<feature type="region of interest" description="Disordered" evidence="1">
    <location>
        <begin position="1"/>
        <end position="30"/>
    </location>
</feature>
<organism evidence="2 3">
    <name type="scientific">Paenibacillus algicola</name>
    <dbReference type="NCBI Taxonomy" id="2565926"/>
    <lineage>
        <taxon>Bacteria</taxon>
        <taxon>Bacillati</taxon>
        <taxon>Bacillota</taxon>
        <taxon>Bacilli</taxon>
        <taxon>Bacillales</taxon>
        <taxon>Paenibacillaceae</taxon>
        <taxon>Paenibacillus</taxon>
    </lineage>
</organism>
<sequence length="52" mass="5952">MNGRMTSPRTDGEMLAASKSSRSAQAGRYPDERRIQTRYEGFFGMWVVPRVI</sequence>
<dbReference type="AlphaFoldDB" id="A0A4P8XNX7"/>
<dbReference type="KEGG" id="palo:E6C60_1303"/>
<accession>A0A4P8XNX7</accession>